<dbReference type="SUPFAM" id="SSF48350">
    <property type="entry name" value="GTPase activation domain, GAP"/>
    <property type="match status" value="1"/>
</dbReference>
<dbReference type="Proteomes" id="UP000812966">
    <property type="component" value="Unassembled WGS sequence"/>
</dbReference>
<comment type="caution">
    <text evidence="4">The sequence shown here is derived from an EMBL/GenBank/DDBJ whole genome shotgun (WGS) entry which is preliminary data.</text>
</comment>
<dbReference type="Gene3D" id="1.10.506.10">
    <property type="entry name" value="GTPase Activation - p120gap, domain 1"/>
    <property type="match status" value="1"/>
</dbReference>
<dbReference type="InterPro" id="IPR008936">
    <property type="entry name" value="Rho_GTPase_activation_prot"/>
</dbReference>
<dbReference type="GO" id="GO:0051015">
    <property type="term" value="F:actin filament binding"/>
    <property type="evidence" value="ECO:0007669"/>
    <property type="project" value="TreeGrafter"/>
</dbReference>
<feature type="region of interest" description="Disordered" evidence="1">
    <location>
        <begin position="186"/>
        <end position="249"/>
    </location>
</feature>
<feature type="compositionally biased region" description="Low complexity" evidence="1">
    <location>
        <begin position="210"/>
        <end position="219"/>
    </location>
</feature>
<organism evidence="4 5">
    <name type="scientific">Filobasidium floriforme</name>
    <dbReference type="NCBI Taxonomy" id="5210"/>
    <lineage>
        <taxon>Eukaryota</taxon>
        <taxon>Fungi</taxon>
        <taxon>Dikarya</taxon>
        <taxon>Basidiomycota</taxon>
        <taxon>Agaricomycotina</taxon>
        <taxon>Tremellomycetes</taxon>
        <taxon>Filobasidiales</taxon>
        <taxon>Filobasidiaceae</taxon>
        <taxon>Filobasidium</taxon>
    </lineage>
</organism>
<dbReference type="GO" id="GO:0110085">
    <property type="term" value="C:mitotic actomyosin contractile ring"/>
    <property type="evidence" value="ECO:0007669"/>
    <property type="project" value="TreeGrafter"/>
</dbReference>
<dbReference type="GO" id="GO:0005516">
    <property type="term" value="F:calmodulin binding"/>
    <property type="evidence" value="ECO:0007669"/>
    <property type="project" value="TreeGrafter"/>
</dbReference>
<feature type="compositionally biased region" description="Basic and acidic residues" evidence="1">
    <location>
        <begin position="68"/>
        <end position="79"/>
    </location>
</feature>
<dbReference type="InterPro" id="IPR001715">
    <property type="entry name" value="CH_dom"/>
</dbReference>
<dbReference type="GO" id="GO:0005096">
    <property type="term" value="F:GTPase activator activity"/>
    <property type="evidence" value="ECO:0007669"/>
    <property type="project" value="TreeGrafter"/>
</dbReference>
<dbReference type="GO" id="GO:1903479">
    <property type="term" value="P:mitotic actomyosin contractile ring assembly actin filament organization"/>
    <property type="evidence" value="ECO:0007669"/>
    <property type="project" value="TreeGrafter"/>
</dbReference>
<dbReference type="Pfam" id="PF00612">
    <property type="entry name" value="IQ"/>
    <property type="match status" value="2"/>
</dbReference>
<evidence type="ECO:0000259" key="3">
    <source>
        <dbReference type="PROSITE" id="PS50021"/>
    </source>
</evidence>
<dbReference type="SUPFAM" id="SSF47576">
    <property type="entry name" value="Calponin-homology domain, CH-domain"/>
    <property type="match status" value="1"/>
</dbReference>
<dbReference type="PROSITE" id="PS50021">
    <property type="entry name" value="CH"/>
    <property type="match status" value="1"/>
</dbReference>
<feature type="compositionally biased region" description="Polar residues" evidence="1">
    <location>
        <begin position="52"/>
        <end position="64"/>
    </location>
</feature>
<accession>A0A8K0NRI9</accession>
<evidence type="ECO:0000313" key="4">
    <source>
        <dbReference type="EMBL" id="KAG7530130.1"/>
    </source>
</evidence>
<feature type="domain" description="Calponin-homology (CH)" evidence="3">
    <location>
        <begin position="331"/>
        <end position="439"/>
    </location>
</feature>
<dbReference type="SMART" id="SM00015">
    <property type="entry name" value="IQ"/>
    <property type="match status" value="11"/>
</dbReference>
<feature type="compositionally biased region" description="Low complexity" evidence="1">
    <location>
        <begin position="37"/>
        <end position="51"/>
    </location>
</feature>
<dbReference type="Gene3D" id="1.10.418.10">
    <property type="entry name" value="Calponin-like domain"/>
    <property type="match status" value="1"/>
</dbReference>
<dbReference type="SUPFAM" id="SSF143885">
    <property type="entry name" value="RGC domain-like"/>
    <property type="match status" value="1"/>
</dbReference>
<dbReference type="PANTHER" id="PTHR14149:SF14">
    <property type="entry name" value="CALPONIN-HOMOLOGY (CH) DOMAIN-CONTAINING PROTEIN"/>
    <property type="match status" value="1"/>
</dbReference>
<reference evidence="4" key="1">
    <citation type="submission" date="2020-04" db="EMBL/GenBank/DDBJ databases">
        <title>Analysis of mating type loci in Filobasidium floriforme.</title>
        <authorList>
            <person name="Nowrousian M."/>
        </authorList>
    </citation>
    <scope>NUCLEOTIDE SEQUENCE</scope>
    <source>
        <strain evidence="4">CBS 6242</strain>
    </source>
</reference>
<feature type="region of interest" description="Disordered" evidence="1">
    <location>
        <begin position="1"/>
        <end position="169"/>
    </location>
</feature>
<feature type="compositionally biased region" description="Polar residues" evidence="1">
    <location>
        <begin position="80"/>
        <end position="91"/>
    </location>
</feature>
<dbReference type="InterPro" id="IPR001936">
    <property type="entry name" value="RasGAP_dom"/>
</dbReference>
<gene>
    <name evidence="4" type="ORF">FFLO_05245</name>
</gene>
<dbReference type="InterPro" id="IPR000048">
    <property type="entry name" value="IQ_motif_EF-hand-BS"/>
</dbReference>
<dbReference type="SMART" id="SM00033">
    <property type="entry name" value="CH"/>
    <property type="match status" value="1"/>
</dbReference>
<dbReference type="PANTHER" id="PTHR14149">
    <property type="entry name" value="RAS GTPASE-ACTIVATING PROTEIN WITH IQ MOTIF"/>
    <property type="match status" value="1"/>
</dbReference>
<keyword evidence="5" id="KW-1185">Reference proteome</keyword>
<evidence type="ECO:0000259" key="2">
    <source>
        <dbReference type="PROSITE" id="PS50018"/>
    </source>
</evidence>
<dbReference type="PROSITE" id="PS50018">
    <property type="entry name" value="RAS_GTPASE_ACTIV_2"/>
    <property type="match status" value="1"/>
</dbReference>
<evidence type="ECO:0000313" key="5">
    <source>
        <dbReference type="Proteomes" id="UP000812966"/>
    </source>
</evidence>
<feature type="compositionally biased region" description="Basic residues" evidence="1">
    <location>
        <begin position="1"/>
        <end position="11"/>
    </location>
</feature>
<dbReference type="Pfam" id="PF03836">
    <property type="entry name" value="RasGAP_C"/>
    <property type="match status" value="1"/>
</dbReference>
<dbReference type="InterPro" id="IPR000593">
    <property type="entry name" value="RasGAP_C"/>
</dbReference>
<feature type="domain" description="Ras-GAP" evidence="2">
    <location>
        <begin position="1064"/>
        <end position="1280"/>
    </location>
</feature>
<dbReference type="Pfam" id="PF00307">
    <property type="entry name" value="CH"/>
    <property type="match status" value="1"/>
</dbReference>
<dbReference type="PROSITE" id="PS50096">
    <property type="entry name" value="IQ"/>
    <property type="match status" value="11"/>
</dbReference>
<name>A0A8K0NRI9_9TREE</name>
<dbReference type="InterPro" id="IPR036872">
    <property type="entry name" value="CH_dom_sf"/>
</dbReference>
<dbReference type="CDD" id="cd21206">
    <property type="entry name" value="CH_IQGAP"/>
    <property type="match status" value="1"/>
</dbReference>
<dbReference type="Pfam" id="PF00616">
    <property type="entry name" value="RasGAP"/>
    <property type="match status" value="1"/>
</dbReference>
<sequence length="1712" mass="193061">MSPSRSLRKRVSTSLLGEPYWPNPNPVAGSHRTPAWKPSDSNSLLDSPSSKRQSPLASSFQLDSVNEDEIRPPLRENRRNITPVNSKSAFKSSVVPPSVPSIVYGEARRPSTQAQTPGKRYGSIGKSDGRKLGKHLPRIASGDQFTEDWEEERAKSAHIKDSSVSAPSPLKLTEKFAPDVPAVSQVSSMPLERPSSVSSVRQKQRVFEETPPVTTAVDTPAPPASPRKSQSVTGRQEAPVTPKRILPDGRGMQGLVGKGFATPKASAGLINAGATLERSGSVVGVKGRLRLSRLPASSTSATMAPAPLPSKRLNMNWMDRQRKELIAYEYLCHVGEAQQWIEGCLDEELGYGVVEMEESMTDGVALAKLARKYEGDEVVRHIWEDKKHRFRQSDNIVHFLNFVRNIGLPETFIFETTDLYNKKNMPKVIYCIHVLSHLLARLGMADKIGNLVGQFDFSDEQLAQTQQGLKGLAMPNFNSVSTALAKECNMEPEEEPETEEEVRDRLLLECEPEIIQLQAFLRGFSQRQSTSRLANHLQLAEASVLRFQSRARGALTRRALLEEMDARNESTGWAIMLQTQCRGYQARRRVHAERSKFRKDEDRYVGLQAYARANLVRRRLDQQQMRMDAAYPAVSALQALIRGQRCRKDAKQLRAEHARPEVTQPIVRFQALLRANLARNRKTETQKDISNGFVNIVGLQAQIRGVLYRKKLRVQVQTLDDTADHVVALQAVARGALARRQRHSFTTKLERVESNVVSLQSLARAKLANRAHQDMQKALSKVEVASSIGGLQSLLRSKLASKKTTEQKKQLEFVQPDVIGFQALARGVLARRDYQEWLEYLKDEETQVGITFCQQLLRGHLARQRYWGRLSWYHANQPKIIKVQALWRGRKHREQYRKIVSGKAVDITAIQAFMHLLDDSESDFAEEIQVERLRKQVIENIQFNQTLESQVTELDTKIALILQNRLSFEDLVRVKGIAGNLPNQQEQQSFSLANSDPFSHGATLERSSRRKLELYQHLFFLLQTQPKYLARLIRLQTANQVDEQGRRLLQGVVLALYSYGQSRREEYLLLKLLQLSIHEQILTMESAQSLIDSKLVVTDIALAFIRPKHGAELKTILGKTIGEILKMQDLDLCIDPVEIYHRILNDEESDSGVVSAKPRDVDARYAVTQDPVSGRAFYQQLAALQLQTDSVLTALYAGTKHIPYTIRCMAREMLLALQVKTQYQVEDIDLIPVIARGLILPYILPGIVTPESQGVVASLVGALPRQNITEIANLITMIATGCYRVVTYDLELFGTLDNYVANASASFCDWILEVASVEDVESHLQTQELVEVSVAPKPITMTRAEIYAMHNTLRKELDLIAISKSDPLRPILEELGGVPNVLYQEGQTAPVTFSLTNRFSAVSSTFGSNPGSKADWVQAKRHILATLRVQSGKTLIDVLTAPVADEDEWIWEDVVERDVARERARKHKSSLPPIPMPSGTDYRLEDIRSLPFREVKARAIQYCMKLEKEAMLSRQTNWQDLLDDIAGDIRTQNKNRQRRKKDHAAMSEAMVYTSEKKAALEEQISSYNKYISSAMDTMQKQGKKRFIWPLSKQARHLRSMQKAGKAAKFGSYRYSAAELYEKHILLPAEQTSPRQFEKLSVILSSDEVGVFTLDIVSPTNQVVGSCEMKMEDLLQAKFDNKVTLDMFDQVARVRVNTLIFLINKSEWGFAFS</sequence>
<proteinExistence type="predicted"/>
<feature type="compositionally biased region" description="Basic and acidic residues" evidence="1">
    <location>
        <begin position="152"/>
        <end position="161"/>
    </location>
</feature>
<protein>
    <submittedName>
        <fullName evidence="4">Uncharacterized protein</fullName>
    </submittedName>
</protein>
<evidence type="ECO:0000256" key="1">
    <source>
        <dbReference type="SAM" id="MobiDB-lite"/>
    </source>
</evidence>
<dbReference type="EMBL" id="JABELV010000127">
    <property type="protein sequence ID" value="KAG7530130.1"/>
    <property type="molecule type" value="Genomic_DNA"/>
</dbReference>